<dbReference type="EMBL" id="KZ084096">
    <property type="protein sequence ID" value="OSD04480.1"/>
    <property type="molecule type" value="Genomic_DNA"/>
</dbReference>
<reference evidence="1 2" key="1">
    <citation type="journal article" date="2015" name="Biotechnol. Biofuels">
        <title>Enhanced degradation of softwood versus hardwood by the white-rot fungus Pycnoporus coccineus.</title>
        <authorList>
            <person name="Couturier M."/>
            <person name="Navarro D."/>
            <person name="Chevret D."/>
            <person name="Henrissat B."/>
            <person name="Piumi F."/>
            <person name="Ruiz-Duenas F.J."/>
            <person name="Martinez A.T."/>
            <person name="Grigoriev I.V."/>
            <person name="Riley R."/>
            <person name="Lipzen A."/>
            <person name="Berrin J.G."/>
            <person name="Master E.R."/>
            <person name="Rosso M.N."/>
        </authorList>
    </citation>
    <scope>NUCLEOTIDE SEQUENCE [LARGE SCALE GENOMIC DNA]</scope>
    <source>
        <strain evidence="1 2">BRFM310</strain>
    </source>
</reference>
<protein>
    <submittedName>
        <fullName evidence="1">Uncharacterized protein</fullName>
    </submittedName>
</protein>
<dbReference type="AlphaFoldDB" id="A0A1Y2ITK1"/>
<proteinExistence type="predicted"/>
<accession>A0A1Y2ITK1</accession>
<name>A0A1Y2ITK1_TRAC3</name>
<keyword evidence="2" id="KW-1185">Reference proteome</keyword>
<evidence type="ECO:0000313" key="1">
    <source>
        <dbReference type="EMBL" id="OSD04480.1"/>
    </source>
</evidence>
<evidence type="ECO:0000313" key="2">
    <source>
        <dbReference type="Proteomes" id="UP000193067"/>
    </source>
</evidence>
<dbReference type="Proteomes" id="UP000193067">
    <property type="component" value="Unassembled WGS sequence"/>
</dbReference>
<gene>
    <name evidence="1" type="ORF">PYCCODRAFT_100568</name>
</gene>
<sequence>MQGPAAASAGVAVDLPSISGAGNECNVGTFVSRRLVLRDGPKRPRKNASRTYDMNGKLYIIHGEIRTTRGGRRQHLSGQQQ</sequence>
<organism evidence="1 2">
    <name type="scientific">Trametes coccinea (strain BRFM310)</name>
    <name type="common">Pycnoporus coccineus</name>
    <dbReference type="NCBI Taxonomy" id="1353009"/>
    <lineage>
        <taxon>Eukaryota</taxon>
        <taxon>Fungi</taxon>
        <taxon>Dikarya</taxon>
        <taxon>Basidiomycota</taxon>
        <taxon>Agaricomycotina</taxon>
        <taxon>Agaricomycetes</taxon>
        <taxon>Polyporales</taxon>
        <taxon>Polyporaceae</taxon>
        <taxon>Trametes</taxon>
    </lineage>
</organism>